<reference evidence="5 6" key="1">
    <citation type="journal article" date="2020" name="Nature">
        <title>Six reference-quality genomes reveal evolution of bat adaptations.</title>
        <authorList>
            <person name="Jebb D."/>
            <person name="Huang Z."/>
            <person name="Pippel M."/>
            <person name="Hughes G.M."/>
            <person name="Lavrichenko K."/>
            <person name="Devanna P."/>
            <person name="Winkler S."/>
            <person name="Jermiin L.S."/>
            <person name="Skirmuntt E.C."/>
            <person name="Katzourakis A."/>
            <person name="Burkitt-Gray L."/>
            <person name="Ray D.A."/>
            <person name="Sullivan K.A.M."/>
            <person name="Roscito J.G."/>
            <person name="Kirilenko B.M."/>
            <person name="Davalos L.M."/>
            <person name="Corthals A.P."/>
            <person name="Power M.L."/>
            <person name="Jones G."/>
            <person name="Ransome R.D."/>
            <person name="Dechmann D.K.N."/>
            <person name="Locatelli A.G."/>
            <person name="Puechmaille S.J."/>
            <person name="Fedrigo O."/>
            <person name="Jarvis E.D."/>
            <person name="Hiller M."/>
            <person name="Vernes S.C."/>
            <person name="Myers E.W."/>
            <person name="Teeling E.C."/>
        </authorList>
    </citation>
    <scope>NUCLEOTIDE SEQUENCE [LARGE SCALE GENOMIC DNA]</scope>
    <source>
        <strain evidence="5">MMyoMyo1</strain>
        <tissue evidence="5">Flight muscle</tissue>
    </source>
</reference>
<dbReference type="PANTHER" id="PTHR10574">
    <property type="entry name" value="NETRIN/LAMININ-RELATED"/>
    <property type="match status" value="1"/>
</dbReference>
<dbReference type="GO" id="GO:0009887">
    <property type="term" value="P:animal organ morphogenesis"/>
    <property type="evidence" value="ECO:0007669"/>
    <property type="project" value="TreeGrafter"/>
</dbReference>
<dbReference type="PROSITE" id="PS51117">
    <property type="entry name" value="LAMININ_NTER"/>
    <property type="match status" value="1"/>
</dbReference>
<keyword evidence="1" id="KW-1015">Disulfide bond</keyword>
<gene>
    <name evidence="5" type="ORF">mMyoMyo1_007566</name>
</gene>
<evidence type="ECO:0000313" key="5">
    <source>
        <dbReference type="EMBL" id="KAF6290851.1"/>
    </source>
</evidence>
<dbReference type="AlphaFoldDB" id="A0A7J7SQZ7"/>
<keyword evidence="6" id="KW-1185">Reference proteome</keyword>
<organism evidence="5 6">
    <name type="scientific">Myotis myotis</name>
    <name type="common">Greater mouse-eared bat</name>
    <name type="synonym">Vespertilio myotis</name>
    <dbReference type="NCBI Taxonomy" id="51298"/>
    <lineage>
        <taxon>Eukaryota</taxon>
        <taxon>Metazoa</taxon>
        <taxon>Chordata</taxon>
        <taxon>Craniata</taxon>
        <taxon>Vertebrata</taxon>
        <taxon>Euteleostomi</taxon>
        <taxon>Mammalia</taxon>
        <taxon>Eutheria</taxon>
        <taxon>Laurasiatheria</taxon>
        <taxon>Chiroptera</taxon>
        <taxon>Yangochiroptera</taxon>
        <taxon>Vespertilionidae</taxon>
        <taxon>Myotis</taxon>
    </lineage>
</organism>
<feature type="region of interest" description="Disordered" evidence="3">
    <location>
        <begin position="37"/>
        <end position="58"/>
    </location>
</feature>
<evidence type="ECO:0000256" key="2">
    <source>
        <dbReference type="ARBA" id="ARBA00023292"/>
    </source>
</evidence>
<dbReference type="GO" id="GO:0043256">
    <property type="term" value="C:laminin complex"/>
    <property type="evidence" value="ECO:0007669"/>
    <property type="project" value="TreeGrafter"/>
</dbReference>
<feature type="region of interest" description="Disordered" evidence="3">
    <location>
        <begin position="136"/>
        <end position="165"/>
    </location>
</feature>
<evidence type="ECO:0000259" key="4">
    <source>
        <dbReference type="PROSITE" id="PS51117"/>
    </source>
</evidence>
<dbReference type="GO" id="GO:0009888">
    <property type="term" value="P:tissue development"/>
    <property type="evidence" value="ECO:0007669"/>
    <property type="project" value="TreeGrafter"/>
</dbReference>
<evidence type="ECO:0000256" key="3">
    <source>
        <dbReference type="SAM" id="MobiDB-lite"/>
    </source>
</evidence>
<dbReference type="GO" id="GO:0034446">
    <property type="term" value="P:substrate adhesion-dependent cell spreading"/>
    <property type="evidence" value="ECO:0007669"/>
    <property type="project" value="TreeGrafter"/>
</dbReference>
<dbReference type="GO" id="GO:0016477">
    <property type="term" value="P:cell migration"/>
    <property type="evidence" value="ECO:0007669"/>
    <property type="project" value="TreeGrafter"/>
</dbReference>
<name>A0A7J7SQZ7_MYOMY</name>
<accession>A0A7J7SQZ7</accession>
<dbReference type="PANTHER" id="PTHR10574:SF268">
    <property type="entry name" value="LAMININ SUBUNIT BETA-3"/>
    <property type="match status" value="1"/>
</dbReference>
<comment type="caution">
    <text evidence="5">The sequence shown here is derived from an EMBL/GenBank/DDBJ whole genome shotgun (WGS) entry which is preliminary data.</text>
</comment>
<dbReference type="EMBL" id="JABWUV010000018">
    <property type="protein sequence ID" value="KAF6290851.1"/>
    <property type="molecule type" value="Genomic_DNA"/>
</dbReference>
<dbReference type="GO" id="GO:0007411">
    <property type="term" value="P:axon guidance"/>
    <property type="evidence" value="ECO:0007669"/>
    <property type="project" value="TreeGrafter"/>
</dbReference>
<dbReference type="GO" id="GO:0070831">
    <property type="term" value="P:basement membrane assembly"/>
    <property type="evidence" value="ECO:0007669"/>
    <property type="project" value="TreeGrafter"/>
</dbReference>
<keyword evidence="2" id="KW-0424">Laminin EGF-like domain</keyword>
<protein>
    <submittedName>
        <fullName evidence="5">Laminin subunit beta 3</fullName>
    </submittedName>
</protein>
<dbReference type="Gene3D" id="2.60.120.260">
    <property type="entry name" value="Galactose-binding domain-like"/>
    <property type="match status" value="1"/>
</dbReference>
<sequence>MPAGMLIERSSDFGKTWHVYQYLAADCRSAFPRVRQGQPQSWQDPRCQSLPQRPHAHQDGGRVQLNVMDLASGIPATQSQKIQELGGITNLRVNFTRLAPVPQRGHYPPSAYYAVSQLRLRGSCFCHGHADRCAPEPGAPTGPSTAVQVTVHGGKDEGQGQDQNN</sequence>
<dbReference type="InterPro" id="IPR008211">
    <property type="entry name" value="Laminin_N"/>
</dbReference>
<dbReference type="Pfam" id="PF00055">
    <property type="entry name" value="Laminin_N"/>
    <property type="match status" value="1"/>
</dbReference>
<evidence type="ECO:0000313" key="6">
    <source>
        <dbReference type="Proteomes" id="UP000527355"/>
    </source>
</evidence>
<dbReference type="Proteomes" id="UP000527355">
    <property type="component" value="Unassembled WGS sequence"/>
</dbReference>
<dbReference type="SMART" id="SM00136">
    <property type="entry name" value="LamNT"/>
    <property type="match status" value="1"/>
</dbReference>
<dbReference type="VEuPathDB" id="HostDB:GeneID_118672717"/>
<proteinExistence type="predicted"/>
<feature type="domain" description="Laminin N-terminal" evidence="4">
    <location>
        <begin position="1"/>
        <end position="123"/>
    </location>
</feature>
<dbReference type="InterPro" id="IPR050440">
    <property type="entry name" value="Laminin/Netrin_ECM"/>
</dbReference>
<evidence type="ECO:0000256" key="1">
    <source>
        <dbReference type="ARBA" id="ARBA00023157"/>
    </source>
</evidence>